<dbReference type="Gene3D" id="1.25.60.10">
    <property type="entry name" value="MgtE N-terminal domain-like"/>
    <property type="match status" value="1"/>
</dbReference>
<feature type="transmembrane region" description="Helical" evidence="9">
    <location>
        <begin position="390"/>
        <end position="412"/>
    </location>
</feature>
<dbReference type="InterPro" id="IPR046342">
    <property type="entry name" value="CBS_dom_sf"/>
</dbReference>
<dbReference type="STRING" id="1208321.D104_04390"/>
<evidence type="ECO:0000313" key="11">
    <source>
        <dbReference type="EMBL" id="ETI61612.1"/>
    </source>
</evidence>
<dbReference type="GO" id="GO:0046872">
    <property type="term" value="F:metal ion binding"/>
    <property type="evidence" value="ECO:0007669"/>
    <property type="project" value="UniProtKB-KW"/>
</dbReference>
<feature type="transmembrane region" description="Helical" evidence="9">
    <location>
        <begin position="363"/>
        <end position="384"/>
    </location>
</feature>
<dbReference type="InterPro" id="IPR036739">
    <property type="entry name" value="SLC41_membr_dom_sf"/>
</dbReference>
<dbReference type="AlphaFoldDB" id="W1RXA7"/>
<dbReference type="Gene3D" id="1.10.357.20">
    <property type="entry name" value="SLC41 divalent cation transporters, integral membrane domain"/>
    <property type="match status" value="1"/>
</dbReference>
<dbReference type="CDD" id="cd04606">
    <property type="entry name" value="CBS_pair_Mg_transporter"/>
    <property type="match status" value="1"/>
</dbReference>
<dbReference type="Pfam" id="PF03448">
    <property type="entry name" value="MgtE_N"/>
    <property type="match status" value="1"/>
</dbReference>
<keyword evidence="9" id="KW-1003">Cell membrane</keyword>
<keyword evidence="3 9" id="KW-0813">Transport</keyword>
<dbReference type="NCBIfam" id="TIGR00400">
    <property type="entry name" value="mgtE"/>
    <property type="match status" value="1"/>
</dbReference>
<dbReference type="PATRIC" id="fig|1208321.3.peg.872"/>
<feature type="transmembrane region" description="Helical" evidence="9">
    <location>
        <begin position="424"/>
        <end position="451"/>
    </location>
</feature>
<keyword evidence="6 9" id="KW-1133">Transmembrane helix</keyword>
<dbReference type="GO" id="GO:0015095">
    <property type="term" value="F:magnesium ion transmembrane transporter activity"/>
    <property type="evidence" value="ECO:0007669"/>
    <property type="project" value="UniProtKB-UniRule"/>
</dbReference>
<keyword evidence="9" id="KW-0479">Metal-binding</keyword>
<dbReference type="InterPro" id="IPR006668">
    <property type="entry name" value="Mg_transptr_MgtE_intracell_dom"/>
</dbReference>
<comment type="caution">
    <text evidence="11">The sequence shown here is derived from an EMBL/GenBank/DDBJ whole genome shotgun (WGS) entry which is preliminary data.</text>
</comment>
<feature type="transmembrane region" description="Helical" evidence="9">
    <location>
        <begin position="289"/>
        <end position="310"/>
    </location>
</feature>
<dbReference type="PANTHER" id="PTHR43773:SF1">
    <property type="entry name" value="MAGNESIUM TRANSPORTER MGTE"/>
    <property type="match status" value="1"/>
</dbReference>
<gene>
    <name evidence="11" type="ORF">D104_04390</name>
</gene>
<comment type="function">
    <text evidence="9">Acts as a magnesium transporter.</text>
</comment>
<protein>
    <recommendedName>
        <fullName evidence="9">Magnesium transporter MgtE</fullName>
    </recommendedName>
</protein>
<dbReference type="SUPFAM" id="SSF161093">
    <property type="entry name" value="MgtE membrane domain-like"/>
    <property type="match status" value="1"/>
</dbReference>
<name>W1RXA7_9GAMM</name>
<dbReference type="PANTHER" id="PTHR43773">
    <property type="entry name" value="MAGNESIUM TRANSPORTER MGTE"/>
    <property type="match status" value="1"/>
</dbReference>
<evidence type="ECO:0000256" key="4">
    <source>
        <dbReference type="ARBA" id="ARBA00022692"/>
    </source>
</evidence>
<dbReference type="SMART" id="SM00924">
    <property type="entry name" value="MgtE_N"/>
    <property type="match status" value="1"/>
</dbReference>
<keyword evidence="4 9" id="KW-0812">Transmembrane</keyword>
<dbReference type="SMART" id="SM00116">
    <property type="entry name" value="CBS"/>
    <property type="match status" value="2"/>
</dbReference>
<organism evidence="11 12">
    <name type="scientific">Marinomonas profundimaris</name>
    <dbReference type="NCBI Taxonomy" id="1208321"/>
    <lineage>
        <taxon>Bacteria</taxon>
        <taxon>Pseudomonadati</taxon>
        <taxon>Pseudomonadota</taxon>
        <taxon>Gammaproteobacteria</taxon>
        <taxon>Oceanospirillales</taxon>
        <taxon>Oceanospirillaceae</taxon>
        <taxon>Marinomonas</taxon>
    </lineage>
</organism>
<dbReference type="SUPFAM" id="SSF158791">
    <property type="entry name" value="MgtE N-terminal domain-like"/>
    <property type="match status" value="1"/>
</dbReference>
<dbReference type="eggNOG" id="COG2239">
    <property type="taxonomic scope" value="Bacteria"/>
</dbReference>
<dbReference type="GO" id="GO:0005886">
    <property type="term" value="C:plasma membrane"/>
    <property type="evidence" value="ECO:0007669"/>
    <property type="project" value="UniProtKB-SubCell"/>
</dbReference>
<dbReference type="Pfam" id="PF01769">
    <property type="entry name" value="MgtE"/>
    <property type="match status" value="1"/>
</dbReference>
<sequence>MSMSEKTTLNHLKTVTESLESGATMQTRYLLNGALPAQDVARLLESSPPKERKLLWELIEDKNEGEVLQYLSEDIGVQFMKNMDTERLIAVSEHFESDDLADLLQHLPEKVVTEVLASMSSQDRMRVEALLSYSEDSAGGLMNTDTITIRPNITVDIVFRYLRRHSKLPDMTDSLLVVSRSDRLLGTLPLTKLLVSDINDTVRDIMETEFTVIHAETPASEVAQLFEKMDLVSAPVIDDTTKKLLGRITIDDVVDVIRDEAEHSMLSMAGLDDDEDTFSPIMQTTKRRAVWLGINLITAFIASYVIGLFQNTLDQVVALAILMPIVASMGGIAGSQVLTLVIRGIALNQIGSANTRWLLNREIIVGLLNGILWATVIAALTALWFDNIKIAYIIASATIINLLFAATTGTLLPIMLKRFGIDPALAGSVILTTVTDVVGFLSFLGLATIFLI</sequence>
<keyword evidence="7 9" id="KW-0472">Membrane</keyword>
<dbReference type="Gene3D" id="3.10.580.10">
    <property type="entry name" value="CBS-domain"/>
    <property type="match status" value="1"/>
</dbReference>
<evidence type="ECO:0000256" key="8">
    <source>
        <dbReference type="PROSITE-ProRule" id="PRU00703"/>
    </source>
</evidence>
<evidence type="ECO:0000313" key="12">
    <source>
        <dbReference type="Proteomes" id="UP000018857"/>
    </source>
</evidence>
<evidence type="ECO:0000256" key="6">
    <source>
        <dbReference type="ARBA" id="ARBA00022989"/>
    </source>
</evidence>
<dbReference type="InterPro" id="IPR006667">
    <property type="entry name" value="SLC41_membr_dom"/>
</dbReference>
<dbReference type="EMBL" id="AYOZ01000005">
    <property type="protein sequence ID" value="ETI61612.1"/>
    <property type="molecule type" value="Genomic_DNA"/>
</dbReference>
<evidence type="ECO:0000256" key="1">
    <source>
        <dbReference type="ARBA" id="ARBA00004141"/>
    </source>
</evidence>
<comment type="subunit">
    <text evidence="9">Homodimer.</text>
</comment>
<keyword evidence="8" id="KW-0129">CBS domain</keyword>
<dbReference type="InterPro" id="IPR000644">
    <property type="entry name" value="CBS_dom"/>
</dbReference>
<dbReference type="InterPro" id="IPR038076">
    <property type="entry name" value="MgtE_N_sf"/>
</dbReference>
<feature type="transmembrane region" description="Helical" evidence="9">
    <location>
        <begin position="316"/>
        <end position="342"/>
    </location>
</feature>
<evidence type="ECO:0000259" key="10">
    <source>
        <dbReference type="PROSITE" id="PS51371"/>
    </source>
</evidence>
<keyword evidence="12" id="KW-1185">Reference proteome</keyword>
<dbReference type="Pfam" id="PF00571">
    <property type="entry name" value="CBS"/>
    <property type="match status" value="2"/>
</dbReference>
<accession>W1RXA7</accession>
<comment type="similarity">
    <text evidence="2 9">Belongs to the SLC41A transporter family.</text>
</comment>
<reference evidence="11 12" key="1">
    <citation type="journal article" date="2014" name="Genome Announc.">
        <title>Draft Genome Sequence of Marinomonas sp. Strain D104, a Polycyclic Aromatic Hydrocarbon-Degrading Bacterium from the Deep-Sea Sediment of the Arctic Ocean.</title>
        <authorList>
            <person name="Dong C."/>
            <person name="Bai X."/>
            <person name="Lai Q."/>
            <person name="Xie Y."/>
            <person name="Chen X."/>
            <person name="Shao Z."/>
        </authorList>
    </citation>
    <scope>NUCLEOTIDE SEQUENCE [LARGE SCALE GENOMIC DNA]</scope>
    <source>
        <strain evidence="11 12">D104</strain>
    </source>
</reference>
<comment type="subcellular location">
    <subcellularLocation>
        <location evidence="9">Cell membrane</location>
        <topology evidence="9">Multi-pass membrane protein</topology>
    </subcellularLocation>
    <subcellularLocation>
        <location evidence="1">Membrane</location>
        <topology evidence="1">Multi-pass membrane protein</topology>
    </subcellularLocation>
</comment>
<dbReference type="SUPFAM" id="SSF54631">
    <property type="entry name" value="CBS-domain pair"/>
    <property type="match status" value="1"/>
</dbReference>
<dbReference type="Proteomes" id="UP000018857">
    <property type="component" value="Unassembled WGS sequence"/>
</dbReference>
<proteinExistence type="inferred from homology"/>
<evidence type="ECO:0000256" key="3">
    <source>
        <dbReference type="ARBA" id="ARBA00022448"/>
    </source>
</evidence>
<evidence type="ECO:0000256" key="7">
    <source>
        <dbReference type="ARBA" id="ARBA00023136"/>
    </source>
</evidence>
<keyword evidence="5 9" id="KW-0460">Magnesium</keyword>
<dbReference type="PROSITE" id="PS51371">
    <property type="entry name" value="CBS"/>
    <property type="match status" value="1"/>
</dbReference>
<evidence type="ECO:0000256" key="5">
    <source>
        <dbReference type="ARBA" id="ARBA00022842"/>
    </source>
</evidence>
<feature type="domain" description="CBS" evidence="10">
    <location>
        <begin position="206"/>
        <end position="265"/>
    </location>
</feature>
<evidence type="ECO:0000256" key="9">
    <source>
        <dbReference type="RuleBase" id="RU362011"/>
    </source>
</evidence>
<dbReference type="InterPro" id="IPR006669">
    <property type="entry name" value="MgtE_transporter"/>
</dbReference>
<evidence type="ECO:0000256" key="2">
    <source>
        <dbReference type="ARBA" id="ARBA00009749"/>
    </source>
</evidence>